<proteinExistence type="predicted"/>
<protein>
    <submittedName>
        <fullName evidence="1">Uncharacterized protein</fullName>
    </submittedName>
</protein>
<organism evidence="1 2">
    <name type="scientific">Leptospira bouyouniensis</name>
    <dbReference type="NCBI Taxonomy" id="2484911"/>
    <lineage>
        <taxon>Bacteria</taxon>
        <taxon>Pseudomonadati</taxon>
        <taxon>Spirochaetota</taxon>
        <taxon>Spirochaetia</taxon>
        <taxon>Leptospirales</taxon>
        <taxon>Leptospiraceae</taxon>
        <taxon>Leptospira</taxon>
    </lineage>
</organism>
<dbReference type="EMBL" id="RQFT01000016">
    <property type="protein sequence ID" value="TGL01914.1"/>
    <property type="molecule type" value="Genomic_DNA"/>
</dbReference>
<sequence length="79" mass="9401">MNMLISKDEKIKTSSVFVASRILKMFHNSNKQRISIFDISKELKKENITHYRQILFGLMFLYSVGIIDFEEPYIRIIND</sequence>
<evidence type="ECO:0000313" key="2">
    <source>
        <dbReference type="Proteomes" id="UP000297641"/>
    </source>
</evidence>
<accession>A0A7I0HMD9</accession>
<dbReference type="AlphaFoldDB" id="A0A7I0HMD9"/>
<reference evidence="1 2" key="1">
    <citation type="journal article" date="2019" name="PLoS Negl. Trop. Dis.">
        <title>Revisiting the worldwide diversity of Leptospira species in the environment.</title>
        <authorList>
            <person name="Vincent A.T."/>
            <person name="Schiettekatte O."/>
            <person name="Bourhy P."/>
            <person name="Veyrier F.J."/>
            <person name="Picardeau M."/>
        </authorList>
    </citation>
    <scope>NUCLEOTIDE SEQUENCE [LARGE SCALE GENOMIC DNA]</scope>
    <source>
        <strain evidence="1 2">201800273</strain>
    </source>
</reference>
<name>A0A7I0HMD9_9LEPT</name>
<comment type="caution">
    <text evidence="1">The sequence shown here is derived from an EMBL/GenBank/DDBJ whole genome shotgun (WGS) entry which is preliminary data.</text>
</comment>
<gene>
    <name evidence="1" type="ORF">EHQ43_18565</name>
</gene>
<dbReference type="Proteomes" id="UP000297641">
    <property type="component" value="Unassembled WGS sequence"/>
</dbReference>
<evidence type="ECO:0000313" key="1">
    <source>
        <dbReference type="EMBL" id="TGL01914.1"/>
    </source>
</evidence>